<evidence type="ECO:0000256" key="6">
    <source>
        <dbReference type="ARBA" id="ARBA00022989"/>
    </source>
</evidence>
<proteinExistence type="predicted"/>
<feature type="transmembrane region" description="Helical" evidence="8">
    <location>
        <begin position="562"/>
        <end position="583"/>
    </location>
</feature>
<sequence length="630" mass="67894">MRIDETSSRHLLHRVETILGGGALLVLTTLPLLEMGARLLFSTGIPGSSDFLHHLVIWVTFFGAMMGSRMKSHLSIAFFESILPRRWKTVLLVLISWFAGVLTTVLALSAVSHYVLAFDPHAHIEGVPLRAITWVIPLGFSVIAARFFLRAPVSSPSARALLMGAGLCTGLALGAPAVSNLLSAGGLEHPLLTAVSEAIAALSARHGVWVVLGLVLLILLGLPLFVGIAGISLFLLLGSWGVPEVVPDEIYTLLTDTPIPPIPLFTLVGFLLSASKAGDRFIAFFRRLFHHLPGGVAIVAILVSAFFTTFTGASGVAILALGGVLSYVMIQSRQYSRPFTHGLLTASGTIGLLFPPSLPIIIYGSVAHVSIKDLFIGGFIPGLILVGSLIIYSIVWSLRHPSPEGTTGKENKTRGRLLDVIWEVLLPLIIVAGFFSGIFTLVETAAFSVVYIFIVEVFITKEVSLREAWKTIERALPIIGGILLLLGAAKALSYYIVDTQFPLVLTAWMKAHVGSKYLFLLLVTIILLITGCLMDIFSAIMIVAPLLVPLSEAYDIHPVHMGVLFLANLAVGYLTPPVGLNLFLASYRFEEHLLSIYKQVIPFFLVLFAAVLLITYVPALSLGLLHLLGG</sequence>
<dbReference type="InterPro" id="IPR010656">
    <property type="entry name" value="DctM"/>
</dbReference>
<feature type="transmembrane region" description="Helical" evidence="8">
    <location>
        <begin position="89"/>
        <end position="111"/>
    </location>
</feature>
<keyword evidence="4" id="KW-0997">Cell inner membrane</keyword>
<evidence type="ECO:0000259" key="10">
    <source>
        <dbReference type="Pfam" id="PF06808"/>
    </source>
</evidence>
<dbReference type="STRING" id="869211.Spith_2084"/>
<feature type="transmembrane region" description="Helical" evidence="8">
    <location>
        <begin position="131"/>
        <end position="149"/>
    </location>
</feature>
<evidence type="ECO:0000256" key="1">
    <source>
        <dbReference type="ARBA" id="ARBA00004429"/>
    </source>
</evidence>
<keyword evidence="7 8" id="KW-0472">Membrane</keyword>
<keyword evidence="2" id="KW-0813">Transport</keyword>
<feature type="transmembrane region" description="Helical" evidence="8">
    <location>
        <begin position="517"/>
        <end position="550"/>
    </location>
</feature>
<comment type="subcellular location">
    <subcellularLocation>
        <location evidence="1">Cell inner membrane</location>
        <topology evidence="1">Multi-pass membrane protein</topology>
    </subcellularLocation>
</comment>
<accession>G0GEZ6</accession>
<dbReference type="KEGG" id="stq:Spith_2084"/>
<feature type="transmembrane region" description="Helical" evidence="8">
    <location>
        <begin position="313"/>
        <end position="330"/>
    </location>
</feature>
<dbReference type="OrthoDB" id="370245at2"/>
<evidence type="ECO:0000256" key="7">
    <source>
        <dbReference type="ARBA" id="ARBA00023136"/>
    </source>
</evidence>
<name>G0GEZ6_WINT7</name>
<evidence type="ECO:0000256" key="4">
    <source>
        <dbReference type="ARBA" id="ARBA00022519"/>
    </source>
</evidence>
<evidence type="ECO:0000256" key="5">
    <source>
        <dbReference type="ARBA" id="ARBA00022692"/>
    </source>
</evidence>
<feature type="domain" description="TRAP C4-dicarboxylate transport system permease DctM subunit" evidence="10">
    <location>
        <begin position="212"/>
        <end position="620"/>
    </location>
</feature>
<feature type="transmembrane region" description="Helical" evidence="8">
    <location>
        <begin position="258"/>
        <end position="276"/>
    </location>
</feature>
<keyword evidence="12" id="KW-1185">Reference proteome</keyword>
<feature type="transmembrane region" description="Helical" evidence="8">
    <location>
        <begin position="12"/>
        <end position="31"/>
    </location>
</feature>
<dbReference type="GO" id="GO:0005886">
    <property type="term" value="C:plasma membrane"/>
    <property type="evidence" value="ECO:0007669"/>
    <property type="project" value="UniProtKB-SubCell"/>
</dbReference>
<dbReference type="InterPro" id="IPR004681">
    <property type="entry name" value="TRAP_DctM"/>
</dbReference>
<evidence type="ECO:0000259" key="9">
    <source>
        <dbReference type="Pfam" id="PF04290"/>
    </source>
</evidence>
<feature type="transmembrane region" description="Helical" evidence="8">
    <location>
        <begin position="603"/>
        <end position="628"/>
    </location>
</feature>
<feature type="transmembrane region" description="Helical" evidence="8">
    <location>
        <begin position="374"/>
        <end position="396"/>
    </location>
</feature>
<feature type="transmembrane region" description="Helical" evidence="8">
    <location>
        <begin position="342"/>
        <end position="362"/>
    </location>
</feature>
<dbReference type="PANTHER" id="PTHR33362">
    <property type="entry name" value="SIALIC ACID TRAP TRANSPORTER PERMEASE PROTEIN SIAT-RELATED"/>
    <property type="match status" value="1"/>
</dbReference>
<feature type="transmembrane region" description="Helical" evidence="8">
    <location>
        <begin position="51"/>
        <end position="68"/>
    </location>
</feature>
<feature type="transmembrane region" description="Helical" evidence="8">
    <location>
        <begin position="417"/>
        <end position="439"/>
    </location>
</feature>
<keyword evidence="6 8" id="KW-1133">Transmembrane helix</keyword>
<keyword evidence="5 8" id="KW-0812">Transmembrane</keyword>
<evidence type="ECO:0000256" key="8">
    <source>
        <dbReference type="SAM" id="Phobius"/>
    </source>
</evidence>
<gene>
    <name evidence="11" type="ordered locus">Spith_2084</name>
</gene>
<feature type="domain" description="Tripartite ATP-independent periplasmic transporters DctQ component" evidence="9">
    <location>
        <begin position="32"/>
        <end position="148"/>
    </location>
</feature>
<dbReference type="NCBIfam" id="TIGR00786">
    <property type="entry name" value="dctM"/>
    <property type="match status" value="1"/>
</dbReference>
<dbReference type="Pfam" id="PF06808">
    <property type="entry name" value="DctM"/>
    <property type="match status" value="1"/>
</dbReference>
<evidence type="ECO:0000256" key="2">
    <source>
        <dbReference type="ARBA" id="ARBA00022448"/>
    </source>
</evidence>
<organism evidence="11 12">
    <name type="scientific">Winmispira thermophila (strain ATCC 700085 / DSM 6578 / Z-1203)</name>
    <name type="common">Spirochaeta thermophila</name>
    <dbReference type="NCBI Taxonomy" id="869211"/>
    <lineage>
        <taxon>Bacteria</taxon>
        <taxon>Pseudomonadati</taxon>
        <taxon>Spirochaetota</taxon>
        <taxon>Spirochaetia</taxon>
        <taxon>Winmispirales</taxon>
        <taxon>Winmispiraceae</taxon>
        <taxon>Winmispira</taxon>
    </lineage>
</organism>
<reference evidence="11 12" key="1">
    <citation type="submission" date="2011-06" db="EMBL/GenBank/DDBJ databases">
        <title>The complete genome of Spirochaeta thermophila DSM 6578.</title>
        <authorList>
            <consortium name="US DOE Joint Genome Institute (JGI-PGF)"/>
            <person name="Lucas S."/>
            <person name="Lapidus A."/>
            <person name="Bruce D."/>
            <person name="Goodwin L."/>
            <person name="Pitluck S."/>
            <person name="Peters L."/>
            <person name="Kyrpides N."/>
            <person name="Mavromatis K."/>
            <person name="Ivanova N."/>
            <person name="Mikailova N."/>
            <person name="Pagani I."/>
            <person name="Chertkov O."/>
            <person name="Detter J.C."/>
            <person name="Tapia R."/>
            <person name="Han C."/>
            <person name="Land M."/>
            <person name="Hauser L."/>
            <person name="Markowitz V."/>
            <person name="Cheng J.-F."/>
            <person name="Hugenholtz P."/>
            <person name="Woyke T."/>
            <person name="Wu D."/>
            <person name="Spring S."/>
            <person name="Merkhoffer B."/>
            <person name="Schneider S."/>
            <person name="Klenk H.-P."/>
            <person name="Eisen J.A."/>
        </authorList>
    </citation>
    <scope>NUCLEOTIDE SEQUENCE [LARGE SCALE GENOMIC DNA]</scope>
    <source>
        <strain evidence="12">ATCC 700085 / DSM 6578 / Z-1203</strain>
    </source>
</reference>
<feature type="transmembrane region" description="Helical" evidence="8">
    <location>
        <begin position="288"/>
        <end position="307"/>
    </location>
</feature>
<dbReference type="InterPro" id="IPR055348">
    <property type="entry name" value="DctQ"/>
</dbReference>
<dbReference type="RefSeq" id="WP_014625657.1">
    <property type="nucleotide sequence ID" value="NC_017583.1"/>
</dbReference>
<dbReference type="EMBL" id="CP002903">
    <property type="protein sequence ID" value="AEJ62340.1"/>
    <property type="molecule type" value="Genomic_DNA"/>
</dbReference>
<dbReference type="Proteomes" id="UP000007254">
    <property type="component" value="Chromosome"/>
</dbReference>
<feature type="transmembrane region" description="Helical" evidence="8">
    <location>
        <begin position="209"/>
        <end position="238"/>
    </location>
</feature>
<evidence type="ECO:0000313" key="11">
    <source>
        <dbReference type="EMBL" id="AEJ62340.1"/>
    </source>
</evidence>
<dbReference type="HOGENOM" id="CLU_019824_4_1_12"/>
<evidence type="ECO:0000313" key="12">
    <source>
        <dbReference type="Proteomes" id="UP000007254"/>
    </source>
</evidence>
<dbReference type="GO" id="GO:0022857">
    <property type="term" value="F:transmembrane transporter activity"/>
    <property type="evidence" value="ECO:0007669"/>
    <property type="project" value="TreeGrafter"/>
</dbReference>
<feature type="transmembrane region" description="Helical" evidence="8">
    <location>
        <begin position="475"/>
        <end position="497"/>
    </location>
</feature>
<dbReference type="AlphaFoldDB" id="G0GEZ6"/>
<evidence type="ECO:0000256" key="3">
    <source>
        <dbReference type="ARBA" id="ARBA00022475"/>
    </source>
</evidence>
<keyword evidence="3" id="KW-1003">Cell membrane</keyword>
<protein>
    <submittedName>
        <fullName evidence="11">TRAP dicarboxylate transporter, DctM subunit</fullName>
    </submittedName>
</protein>
<dbReference type="Pfam" id="PF04290">
    <property type="entry name" value="DctQ"/>
    <property type="match status" value="1"/>
</dbReference>